<evidence type="ECO:0000313" key="3">
    <source>
        <dbReference type="EMBL" id="KAD7117619.1"/>
    </source>
</evidence>
<dbReference type="PANTHER" id="PTHR48049">
    <property type="entry name" value="GLYCOSYLTRANSFERASE"/>
    <property type="match status" value="1"/>
</dbReference>
<organism evidence="3 4">
    <name type="scientific">Mikania micrantha</name>
    <name type="common">bitter vine</name>
    <dbReference type="NCBI Taxonomy" id="192012"/>
    <lineage>
        <taxon>Eukaryota</taxon>
        <taxon>Viridiplantae</taxon>
        <taxon>Streptophyta</taxon>
        <taxon>Embryophyta</taxon>
        <taxon>Tracheophyta</taxon>
        <taxon>Spermatophyta</taxon>
        <taxon>Magnoliopsida</taxon>
        <taxon>eudicotyledons</taxon>
        <taxon>Gunneridae</taxon>
        <taxon>Pentapetalae</taxon>
        <taxon>asterids</taxon>
        <taxon>campanulids</taxon>
        <taxon>Asterales</taxon>
        <taxon>Asteraceae</taxon>
        <taxon>Asteroideae</taxon>
        <taxon>Heliantheae alliance</taxon>
        <taxon>Eupatorieae</taxon>
        <taxon>Mikania</taxon>
    </lineage>
</organism>
<reference evidence="3 4" key="1">
    <citation type="submission" date="2019-05" db="EMBL/GenBank/DDBJ databases">
        <title>Mikania micrantha, genome provides insights into the molecular mechanism of rapid growth.</title>
        <authorList>
            <person name="Liu B."/>
        </authorList>
    </citation>
    <scope>NUCLEOTIDE SEQUENCE [LARGE SCALE GENOMIC DNA]</scope>
    <source>
        <strain evidence="3">NLD-2019</strain>
        <tissue evidence="3">Leaf</tissue>
    </source>
</reference>
<dbReference type="CDD" id="cd03784">
    <property type="entry name" value="GT1_Gtf-like"/>
    <property type="match status" value="1"/>
</dbReference>
<sequence length="435" mass="48882">MADNGDDKLHIAMFPWLAFGHLLPFLQLAKLMASKGHKISFISTPRNIDRLPKIPKPLTHLITFIKINLPKIQNLPENAESTRDLPINKGKYLKIAYDGLREPVSDFIQTASPDWIINDFAAYWLGPIAAEHGVLMAYFSLLKRPKWVPFESEVRLTAFQVARILERSSASEENVSDVYRHGATVSGCDAVVVRSCFDFEPDWLNLLKKLYKKPVVPVGLLPAVVNDAGDACWPEMKQWLDMHPKGSVVYIAFGTETKPNQYELTQLALGLELSGLPFFWVLIEGSSDDEVVVLPKGFEDRTRGRGVVCKVWVPQFKIVSHDSVGGLLIHSGMSSMVEGLQLGKPLVLLPFMFDQGLIASYLVEKKMAYMIHRDEVDGSFTPESVADSLSLVMVSEDGKMYREKAKEMMSLFGDINVQDKFVDELLYFLQNVSKL</sequence>
<dbReference type="FunFam" id="3.40.50.2000:FF:000037">
    <property type="entry name" value="Glycosyltransferase"/>
    <property type="match status" value="1"/>
</dbReference>
<evidence type="ECO:0000313" key="4">
    <source>
        <dbReference type="Proteomes" id="UP000326396"/>
    </source>
</evidence>
<dbReference type="InterPro" id="IPR050481">
    <property type="entry name" value="UDP-glycosyltransf_plant"/>
</dbReference>
<dbReference type="InterPro" id="IPR002213">
    <property type="entry name" value="UDP_glucos_trans"/>
</dbReference>
<dbReference type="Gene3D" id="3.40.50.2000">
    <property type="entry name" value="Glycogen Phosphorylase B"/>
    <property type="match status" value="3"/>
</dbReference>
<comment type="similarity">
    <text evidence="1">Belongs to the UDP-glycosyltransferase family.</text>
</comment>
<dbReference type="OrthoDB" id="5835829at2759"/>
<accession>A0A5N6PVP8</accession>
<dbReference type="EMBL" id="SZYD01000002">
    <property type="protein sequence ID" value="KAD7117619.1"/>
    <property type="molecule type" value="Genomic_DNA"/>
</dbReference>
<comment type="caution">
    <text evidence="3">The sequence shown here is derived from an EMBL/GenBank/DDBJ whole genome shotgun (WGS) entry which is preliminary data.</text>
</comment>
<proteinExistence type="inferred from homology"/>
<dbReference type="AlphaFoldDB" id="A0A5N6PVP8"/>
<evidence type="ECO:0000256" key="2">
    <source>
        <dbReference type="ARBA" id="ARBA00022679"/>
    </source>
</evidence>
<gene>
    <name evidence="3" type="ORF">E3N88_04887</name>
</gene>
<evidence type="ECO:0000256" key="1">
    <source>
        <dbReference type="ARBA" id="ARBA00009995"/>
    </source>
</evidence>
<keyword evidence="4" id="KW-1185">Reference proteome</keyword>
<keyword evidence="2" id="KW-0808">Transferase</keyword>
<name>A0A5N6PVP8_9ASTR</name>
<protein>
    <recommendedName>
        <fullName evidence="5">Glycosyltransferase</fullName>
    </recommendedName>
</protein>
<dbReference type="Pfam" id="PF00201">
    <property type="entry name" value="UDPGT"/>
    <property type="match status" value="1"/>
</dbReference>
<evidence type="ECO:0008006" key="5">
    <source>
        <dbReference type="Google" id="ProtNLM"/>
    </source>
</evidence>
<dbReference type="Proteomes" id="UP000326396">
    <property type="component" value="Linkage Group LG10"/>
</dbReference>
<dbReference type="GO" id="GO:0035251">
    <property type="term" value="F:UDP-glucosyltransferase activity"/>
    <property type="evidence" value="ECO:0007669"/>
    <property type="project" value="InterPro"/>
</dbReference>
<dbReference type="PANTHER" id="PTHR48049:SF160">
    <property type="entry name" value="UDP-GLYCOSYLTRANSFERASE 91A1"/>
    <property type="match status" value="1"/>
</dbReference>
<dbReference type="SUPFAM" id="SSF53756">
    <property type="entry name" value="UDP-Glycosyltransferase/glycogen phosphorylase"/>
    <property type="match status" value="1"/>
</dbReference>